<evidence type="ECO:0000256" key="2">
    <source>
        <dbReference type="ARBA" id="ARBA00005551"/>
    </source>
</evidence>
<dbReference type="PANTHER" id="PTHR42751:SF3">
    <property type="entry name" value="SODIUM_GLUTAMATE SYMPORTER"/>
    <property type="match status" value="1"/>
</dbReference>
<protein>
    <submittedName>
        <fullName evidence="12">Sodium:proton exchanger</fullName>
    </submittedName>
</protein>
<comment type="caution">
    <text evidence="12">The sequence shown here is derived from an EMBL/GenBank/DDBJ whole genome shotgun (WGS) entry which is preliminary data.</text>
</comment>
<organism evidence="12 13">
    <name type="scientific">Marichromatium gracile</name>
    <name type="common">Chromatium gracile</name>
    <dbReference type="NCBI Taxonomy" id="1048"/>
    <lineage>
        <taxon>Bacteria</taxon>
        <taxon>Pseudomonadati</taxon>
        <taxon>Pseudomonadota</taxon>
        <taxon>Gammaproteobacteria</taxon>
        <taxon>Chromatiales</taxon>
        <taxon>Chromatiaceae</taxon>
        <taxon>Marichromatium</taxon>
    </lineage>
</organism>
<evidence type="ECO:0000256" key="3">
    <source>
        <dbReference type="ARBA" id="ARBA00022448"/>
    </source>
</evidence>
<evidence type="ECO:0000313" key="12">
    <source>
        <dbReference type="EMBL" id="KXX63648.1"/>
    </source>
</evidence>
<evidence type="ECO:0000313" key="13">
    <source>
        <dbReference type="Proteomes" id="UP000075766"/>
    </source>
</evidence>
<keyword evidence="4" id="KW-0050">Antiport</keyword>
<dbReference type="Pfam" id="PF00999">
    <property type="entry name" value="Na_H_Exchanger"/>
    <property type="match status" value="1"/>
</dbReference>
<name>A0ABR5VHH2_MARGR</name>
<feature type="transmembrane region" description="Helical" evidence="9">
    <location>
        <begin position="169"/>
        <end position="192"/>
    </location>
</feature>
<comment type="subcellular location">
    <subcellularLocation>
        <location evidence="1">Membrane</location>
        <topology evidence="1">Multi-pass membrane protein</topology>
    </subcellularLocation>
</comment>
<keyword evidence="5 9" id="KW-0812">Transmembrane</keyword>
<evidence type="ECO:0000259" key="10">
    <source>
        <dbReference type="Pfam" id="PF00999"/>
    </source>
</evidence>
<keyword evidence="3" id="KW-0813">Transport</keyword>
<evidence type="ECO:0000256" key="5">
    <source>
        <dbReference type="ARBA" id="ARBA00022692"/>
    </source>
</evidence>
<evidence type="ECO:0000256" key="1">
    <source>
        <dbReference type="ARBA" id="ARBA00004141"/>
    </source>
</evidence>
<keyword evidence="6 9" id="KW-1133">Transmembrane helix</keyword>
<feature type="transmembrane region" description="Helical" evidence="9">
    <location>
        <begin position="79"/>
        <end position="96"/>
    </location>
</feature>
<dbReference type="PANTHER" id="PTHR42751">
    <property type="entry name" value="SODIUM/HYDROGEN EXCHANGER FAMILY/TRKA DOMAIN PROTEIN"/>
    <property type="match status" value="1"/>
</dbReference>
<feature type="transmembrane region" description="Helical" evidence="9">
    <location>
        <begin position="347"/>
        <end position="371"/>
    </location>
</feature>
<evidence type="ECO:0000256" key="7">
    <source>
        <dbReference type="ARBA" id="ARBA00023065"/>
    </source>
</evidence>
<dbReference type="InterPro" id="IPR003148">
    <property type="entry name" value="RCK_N"/>
</dbReference>
<comment type="similarity">
    <text evidence="2">Belongs to the monovalent cation:proton antiporter 2 (CPA2) transporter (TC 2.A.37) family.</text>
</comment>
<feature type="transmembrane region" description="Helical" evidence="9">
    <location>
        <begin position="238"/>
        <end position="258"/>
    </location>
</feature>
<feature type="transmembrane region" description="Helical" evidence="9">
    <location>
        <begin position="204"/>
        <end position="226"/>
    </location>
</feature>
<feature type="transmembrane region" description="Helical" evidence="9">
    <location>
        <begin position="52"/>
        <end position="73"/>
    </location>
</feature>
<evidence type="ECO:0000256" key="8">
    <source>
        <dbReference type="ARBA" id="ARBA00023136"/>
    </source>
</evidence>
<dbReference type="Gene3D" id="1.20.1530.20">
    <property type="match status" value="1"/>
</dbReference>
<keyword evidence="13" id="KW-1185">Reference proteome</keyword>
<dbReference type="EMBL" id="LSYU01000088">
    <property type="protein sequence ID" value="KXX63648.1"/>
    <property type="molecule type" value="Genomic_DNA"/>
</dbReference>
<evidence type="ECO:0000256" key="9">
    <source>
        <dbReference type="SAM" id="Phobius"/>
    </source>
</evidence>
<sequence>MQPAQSQEHLRAAPCRTAAGMPMSDDLFLQMGLILGVAAITGALARGLRQPLIVAFIAVGILLGPAGFGLVAHSSEIELFARLGIALLLFVVGLKLDLHIIRTVGPVALASGLGQVLFTSAVGYVIARLLGLEPVAALYVAVALTFSSTIIIVKLLSDKREVDALHGRIAVGFLIVQDIVVVLVMIALTAVGQAEDDVHPVREALAILLKGAAMLATVALLMRYVLPWLLHRLARSTELLMLFAIAWAVLGALAGDALGFSREVGAFLAGVSIASTRYREQIAARLVTLRDFLLLFFFIELGATLELGLIGGQLGAAVVLSLFVLIGNPLIVMAIMGYMGYRRRTGFLAGLTVAQISEFSLILAALGLALGHLAPETLGLITLVGLVTISVSTYLILYSHPLYERLAPYLVWFERRVPHREIEQEPEQTGEPEILLFGLGRFGAVMADGLRERGRRVLAVDFDPDVVRRQARAGYHVHYGDIEDPELIATLPLSRARWVVSTVRERAINRLLLQGLRQQGYGGRVALSATSEADAQWFAQQGADLVFIPYADAARSAAQRLSEDCAPGRPAGGAAEGM</sequence>
<feature type="domain" description="RCK N-terminal" evidence="11">
    <location>
        <begin position="434"/>
        <end position="549"/>
    </location>
</feature>
<dbReference type="InterPro" id="IPR036291">
    <property type="entry name" value="NAD(P)-bd_dom_sf"/>
</dbReference>
<keyword evidence="8 9" id="KW-0472">Membrane</keyword>
<dbReference type="InterPro" id="IPR006153">
    <property type="entry name" value="Cation/H_exchanger_TM"/>
</dbReference>
<feature type="transmembrane region" description="Helical" evidence="9">
    <location>
        <begin position="136"/>
        <end position="157"/>
    </location>
</feature>
<evidence type="ECO:0000256" key="6">
    <source>
        <dbReference type="ARBA" id="ARBA00022989"/>
    </source>
</evidence>
<evidence type="ECO:0000256" key="4">
    <source>
        <dbReference type="ARBA" id="ARBA00022449"/>
    </source>
</evidence>
<dbReference type="Pfam" id="PF02254">
    <property type="entry name" value="TrkA_N"/>
    <property type="match status" value="1"/>
</dbReference>
<feature type="transmembrane region" description="Helical" evidence="9">
    <location>
        <begin position="377"/>
        <end position="397"/>
    </location>
</feature>
<dbReference type="SUPFAM" id="SSF51735">
    <property type="entry name" value="NAD(P)-binding Rossmann-fold domains"/>
    <property type="match status" value="1"/>
</dbReference>
<evidence type="ECO:0000259" key="11">
    <source>
        <dbReference type="Pfam" id="PF02254"/>
    </source>
</evidence>
<proteinExistence type="inferred from homology"/>
<dbReference type="InterPro" id="IPR038770">
    <property type="entry name" value="Na+/solute_symporter_sf"/>
</dbReference>
<accession>A0ABR5VHH2</accession>
<dbReference type="Proteomes" id="UP000075766">
    <property type="component" value="Unassembled WGS sequence"/>
</dbReference>
<keyword evidence="7" id="KW-0406">Ion transport</keyword>
<gene>
    <name evidence="12" type="ORF">AY586_04270</name>
</gene>
<feature type="transmembrane region" description="Helical" evidence="9">
    <location>
        <begin position="316"/>
        <end position="335"/>
    </location>
</feature>
<feature type="transmembrane region" description="Helical" evidence="9">
    <location>
        <begin position="108"/>
        <end position="130"/>
    </location>
</feature>
<feature type="transmembrane region" description="Helical" evidence="9">
    <location>
        <begin position="27"/>
        <end position="45"/>
    </location>
</feature>
<dbReference type="Gene3D" id="3.40.50.720">
    <property type="entry name" value="NAD(P)-binding Rossmann-like Domain"/>
    <property type="match status" value="1"/>
</dbReference>
<feature type="domain" description="Cation/H+ exchanger transmembrane" evidence="10">
    <location>
        <begin position="37"/>
        <end position="391"/>
    </location>
</feature>
<reference evidence="12 13" key="1">
    <citation type="submission" date="2016-02" db="EMBL/GenBank/DDBJ databases">
        <title>Genome sequence of Marichromatium gracile YL-28, a purple sulfur bacterium.</title>
        <authorList>
            <person name="Zhao C."/>
            <person name="Hong X."/>
            <person name="Chen S."/>
            <person name="Yang S."/>
        </authorList>
    </citation>
    <scope>NUCLEOTIDE SEQUENCE [LARGE SCALE GENOMIC DNA]</scope>
    <source>
        <strain evidence="12 13">YL28</strain>
    </source>
</reference>